<reference evidence="1" key="1">
    <citation type="journal article" date="2015" name="Nature">
        <title>Complex archaea that bridge the gap between prokaryotes and eukaryotes.</title>
        <authorList>
            <person name="Spang A."/>
            <person name="Saw J.H."/>
            <person name="Jorgensen S.L."/>
            <person name="Zaremba-Niedzwiedzka K."/>
            <person name="Martijn J."/>
            <person name="Lind A.E."/>
            <person name="van Eijk R."/>
            <person name="Schleper C."/>
            <person name="Guy L."/>
            <person name="Ettema T.J."/>
        </authorList>
    </citation>
    <scope>NUCLEOTIDE SEQUENCE</scope>
</reference>
<dbReference type="EMBL" id="LAZR01040021">
    <property type="protein sequence ID" value="KKL15560.1"/>
    <property type="molecule type" value="Genomic_DNA"/>
</dbReference>
<gene>
    <name evidence="1" type="ORF">LCGC14_2504360</name>
</gene>
<name>A0A0F9B1N4_9ZZZZ</name>
<accession>A0A0F9B1N4</accession>
<feature type="non-terminal residue" evidence="1">
    <location>
        <position position="1"/>
    </location>
</feature>
<evidence type="ECO:0000313" key="1">
    <source>
        <dbReference type="EMBL" id="KKL15560.1"/>
    </source>
</evidence>
<proteinExistence type="predicted"/>
<protein>
    <submittedName>
        <fullName evidence="1">Uncharacterized protein</fullName>
    </submittedName>
</protein>
<sequence>LKPENRYLDNSCGDSKNKNLSDNIKILDSSISAEKIHSMIPETTTDRDKPKVIITSLFRLYSYNDTTNPQKEFKKKKKK</sequence>
<comment type="caution">
    <text evidence="1">The sequence shown here is derived from an EMBL/GenBank/DDBJ whole genome shotgun (WGS) entry which is preliminary data.</text>
</comment>
<organism evidence="1">
    <name type="scientific">marine sediment metagenome</name>
    <dbReference type="NCBI Taxonomy" id="412755"/>
    <lineage>
        <taxon>unclassified sequences</taxon>
        <taxon>metagenomes</taxon>
        <taxon>ecological metagenomes</taxon>
    </lineage>
</organism>
<dbReference type="AlphaFoldDB" id="A0A0F9B1N4"/>